<protein>
    <submittedName>
        <fullName evidence="1">Uncharacterized protein</fullName>
    </submittedName>
</protein>
<dbReference type="RefSeq" id="YP_004324124.1">
    <property type="nucleotide sequence ID" value="NC_015287.1"/>
</dbReference>
<dbReference type="EMBL" id="GU071098">
    <property type="protein sequence ID" value="ADO98137.1"/>
    <property type="molecule type" value="Genomic_DNA"/>
</dbReference>
<evidence type="ECO:0000313" key="1">
    <source>
        <dbReference type="EMBL" id="ADO98137.1"/>
    </source>
</evidence>
<dbReference type="KEGG" id="vg:10328640"/>
<dbReference type="Proteomes" id="UP000006527">
    <property type="component" value="Segment"/>
</dbReference>
<keyword evidence="2" id="KW-1185">Reference proteome</keyword>
<gene>
    <name evidence="1" type="ORF">SSSM7_071</name>
</gene>
<reference evidence="1 2" key="1">
    <citation type="journal article" date="2010" name="Environ. Microbiol.">
        <title>Genomic analysis of oceanic cyanobacterial myoviruses compared with T4-like myoviruses from diverse hosts and environments.</title>
        <authorList>
            <person name="Sullivan M.B."/>
            <person name="Huang K.H."/>
            <person name="Ignacio-Espinoza J.C."/>
            <person name="Berlin A.M."/>
            <person name="Kelly L."/>
            <person name="Weigele P.R."/>
            <person name="DeFrancesco A.S."/>
            <person name="Kern S.E."/>
            <person name="Thompson L.R."/>
            <person name="Young S."/>
            <person name="Yandava C."/>
            <person name="Fu R."/>
            <person name="Krastins B."/>
            <person name="Chase M."/>
            <person name="Sarracino D."/>
            <person name="Osburne M.S."/>
            <person name="Henn M.R."/>
            <person name="Chisholm S.W."/>
        </authorList>
    </citation>
    <scope>NUCLEOTIDE SEQUENCE [LARGE SCALE GENOMIC DNA]</scope>
    <source>
        <strain evidence="1">8109-3</strain>
    </source>
</reference>
<organism evidence="1 2">
    <name type="scientific">Synechococcus phage S-SSM7</name>
    <dbReference type="NCBI Taxonomy" id="445686"/>
    <lineage>
        <taxon>Viruses</taxon>
        <taxon>Duplodnaviria</taxon>
        <taxon>Heunggongvirae</taxon>
        <taxon>Uroviricota</taxon>
        <taxon>Caudoviricetes</taxon>
        <taxon>Pantevenvirales</taxon>
        <taxon>Kyanoviridae</taxon>
        <taxon>Lipsvirus</taxon>
        <taxon>Lipsvirus ssm7</taxon>
    </lineage>
</organism>
<dbReference type="GeneID" id="10328640"/>
<accession>E3SKY9</accession>
<evidence type="ECO:0000313" key="2">
    <source>
        <dbReference type="Proteomes" id="UP000006527"/>
    </source>
</evidence>
<name>E3SKY9_9CAUD</name>
<dbReference type="OrthoDB" id="26310at10239"/>
<sequence length="86" mass="10057">METIEILEKQLEQLKIIAQEQLKSEPNHPRHKFAYTIVVNNHPLGYHEHYTQDLESAKKSCLEWATEYGAASVEDSKTFKTIWSVR</sequence>
<proteinExistence type="predicted"/>